<accession>A0A8H6ZKI8</accession>
<dbReference type="RefSeq" id="XP_036626121.1">
    <property type="nucleotide sequence ID" value="XM_036771500.1"/>
</dbReference>
<dbReference type="InterPro" id="IPR028245">
    <property type="entry name" value="PIL1/LSP1"/>
</dbReference>
<sequence length="938" mass="99097">MFRSAATKLAHNSTIPALAGNKELRPLQDLITAEKGCMVSLQNLSGEFGKAAEALRVWGAGEGDDLGDTLTSCTTLLIAVSNSIATYASAHNVIRASMKSIRSAEETLDELKRRRRALYVKAESAERKLSKMSPENKSLQVQTDLLNRLRGEIRVVEGEILEGESRLGDDKRRSVRMWMGVKWTGLGELCEKGLIAAEYGRSIIAEIPEASTPPGMPRVAYYGHQKTQTLVADAQRGMEGVGAPGSNFSRSSVTRDDGRSSTQLPPLPPLGDSIYPQDVPQSPQATLNSLDVPRSVAGLSGPDTSYSPAVEHNYNQSFNSSFAQYSGEPSSPIHHPTPHGPQPPFSYPMPTPQANYPSGPPLGSSNASASRFESSIEPSLGTGHFMDASDFSGIGSGYSMSNQRSNSVDDFGVNFSGPTQTNAPGGGRFATFPVKSRAAAAAPAHEEPPSEDSSMLTAWDAQKDLYGSSGGKRASMVSDVSSVGLAYDRGDVRATPPPEGQGSDRHVRFGAVSDVDEEMVKRHQQQQEEHDEATPTPPAQSPPAVSTSFSNTNAPPVPPATSDQNTLRSPVGPPPAYQDDNPSQDRLPSPARDTQEEERELNAAAAREVSREFDSLTFSPPGRQSNFGSTGRDSPLSFDRAREAANAPADSSPLAAPQPGFAGRERSVSPMPQRASPVPQRRPTLDVNVNVQQPTPMSSPFAQNRASPVAATSSPLASTPLETAAPPVSALSIPTRETSDSRSASPLSNAYRTPPEYYSPRLGSSRSTSGSVSSGSALPSPIPGTKTISAAAFRRPPPRKLSGDLLGSPPFSGGIGANTMPGLADTTPLVLKKRLPNAPQPDGNMNTPSPPPTNRDVPQQQQTSPRPPTSGGAEEYDQFDYISAYANNSGDGAGSPRADFGKLGKSGGREGDAVMHPPPGGYDRGRFATNTEGGAGLR</sequence>
<feature type="compositionally biased region" description="Basic and acidic residues" evidence="2">
    <location>
        <begin position="518"/>
        <end position="528"/>
    </location>
</feature>
<dbReference type="GO" id="GO:0005886">
    <property type="term" value="C:plasma membrane"/>
    <property type="evidence" value="ECO:0007669"/>
    <property type="project" value="TreeGrafter"/>
</dbReference>
<evidence type="ECO:0000256" key="2">
    <source>
        <dbReference type="SAM" id="MobiDB-lite"/>
    </source>
</evidence>
<dbReference type="Proteomes" id="UP000623687">
    <property type="component" value="Unassembled WGS sequence"/>
</dbReference>
<gene>
    <name evidence="3" type="ORF">PC9H_001854</name>
</gene>
<dbReference type="OrthoDB" id="5599269at2759"/>
<feature type="compositionally biased region" description="Low complexity" evidence="2">
    <location>
        <begin position="364"/>
        <end position="375"/>
    </location>
</feature>
<feature type="compositionally biased region" description="Polar residues" evidence="2">
    <location>
        <begin position="741"/>
        <end position="751"/>
    </location>
</feature>
<feature type="region of interest" description="Disordered" evidence="2">
    <location>
        <begin position="238"/>
        <end position="286"/>
    </location>
</feature>
<feature type="region of interest" description="Disordered" evidence="2">
    <location>
        <begin position="320"/>
        <end position="376"/>
    </location>
</feature>
<dbReference type="GO" id="GO:0006897">
    <property type="term" value="P:endocytosis"/>
    <property type="evidence" value="ECO:0007669"/>
    <property type="project" value="TreeGrafter"/>
</dbReference>
<dbReference type="GO" id="GO:0008289">
    <property type="term" value="F:lipid binding"/>
    <property type="evidence" value="ECO:0007669"/>
    <property type="project" value="TreeGrafter"/>
</dbReference>
<feature type="compositionally biased region" description="Polar residues" evidence="2">
    <location>
        <begin position="687"/>
        <end position="721"/>
    </location>
</feature>
<dbReference type="VEuPathDB" id="FungiDB:PC9H_001854"/>
<dbReference type="GO" id="GO:0036286">
    <property type="term" value="C:eisosome filament"/>
    <property type="evidence" value="ECO:0007669"/>
    <property type="project" value="TreeGrafter"/>
</dbReference>
<dbReference type="PANTHER" id="PTHR31962:SF6">
    <property type="entry name" value="EISOSOME COMPONENT PIL1-DOMAIN-CONTAINING PROTEIN"/>
    <property type="match status" value="1"/>
</dbReference>
<feature type="coiled-coil region" evidence="1">
    <location>
        <begin position="94"/>
        <end position="128"/>
    </location>
</feature>
<evidence type="ECO:0000313" key="4">
    <source>
        <dbReference type="Proteomes" id="UP000623687"/>
    </source>
</evidence>
<proteinExistence type="predicted"/>
<name>A0A8H6ZKI8_PLEOS</name>
<feature type="compositionally biased region" description="Polar residues" evidence="2">
    <location>
        <begin position="616"/>
        <end position="632"/>
    </location>
</feature>
<evidence type="ECO:0000256" key="1">
    <source>
        <dbReference type="SAM" id="Coils"/>
    </source>
</evidence>
<dbReference type="GO" id="GO:0070941">
    <property type="term" value="P:eisosome assembly"/>
    <property type="evidence" value="ECO:0007669"/>
    <property type="project" value="TreeGrafter"/>
</dbReference>
<dbReference type="PANTHER" id="PTHR31962">
    <property type="entry name" value="SPHINGOLIPID LONG CHAIN BASE-RESPONSIVE PROTEIN PIL1"/>
    <property type="match status" value="1"/>
</dbReference>
<dbReference type="AlphaFoldDB" id="A0A8H6ZKI8"/>
<dbReference type="GeneID" id="59371695"/>
<evidence type="ECO:0000313" key="3">
    <source>
        <dbReference type="EMBL" id="KAF7419267.1"/>
    </source>
</evidence>
<feature type="compositionally biased region" description="Pro residues" evidence="2">
    <location>
        <begin position="338"/>
        <end position="351"/>
    </location>
</feature>
<reference evidence="3" key="1">
    <citation type="submission" date="2019-07" db="EMBL/GenBank/DDBJ databases">
        <authorList>
            <person name="Palmer J.M."/>
        </authorList>
    </citation>
    <scope>NUCLEOTIDE SEQUENCE</scope>
    <source>
        <strain evidence="3">PC9</strain>
    </source>
</reference>
<feature type="region of interest" description="Disordered" evidence="2">
    <location>
        <begin position="489"/>
        <end position="938"/>
    </location>
</feature>
<dbReference type="InterPro" id="IPR027267">
    <property type="entry name" value="AH/BAR_dom_sf"/>
</dbReference>
<feature type="compositionally biased region" description="Polar residues" evidence="2">
    <location>
        <begin position="320"/>
        <end position="329"/>
    </location>
</feature>
<feature type="compositionally biased region" description="Low complexity" evidence="2">
    <location>
        <begin position="759"/>
        <end position="779"/>
    </location>
</feature>
<dbReference type="Gene3D" id="1.20.1270.60">
    <property type="entry name" value="Arfaptin homology (AH) domain/BAR domain"/>
    <property type="match status" value="1"/>
</dbReference>
<keyword evidence="1" id="KW-0175">Coiled coil</keyword>
<comment type="caution">
    <text evidence="3">The sequence shown here is derived from an EMBL/GenBank/DDBJ whole genome shotgun (WGS) entry which is preliminary data.</text>
</comment>
<feature type="compositionally biased region" description="Basic and acidic residues" evidence="2">
    <location>
        <begin position="899"/>
        <end position="913"/>
    </location>
</feature>
<protein>
    <submittedName>
        <fullName evidence="3">Uncharacterized protein</fullName>
    </submittedName>
</protein>
<keyword evidence="4" id="KW-1185">Reference proteome</keyword>
<dbReference type="EMBL" id="JACETU010000010">
    <property type="protein sequence ID" value="KAF7419267.1"/>
    <property type="molecule type" value="Genomic_DNA"/>
</dbReference>
<organism evidence="3 4">
    <name type="scientific">Pleurotus ostreatus</name>
    <name type="common">Oyster mushroom</name>
    <name type="synonym">White-rot fungus</name>
    <dbReference type="NCBI Taxonomy" id="5322"/>
    <lineage>
        <taxon>Eukaryota</taxon>
        <taxon>Fungi</taxon>
        <taxon>Dikarya</taxon>
        <taxon>Basidiomycota</taxon>
        <taxon>Agaricomycotina</taxon>
        <taxon>Agaricomycetes</taxon>
        <taxon>Agaricomycetidae</taxon>
        <taxon>Agaricales</taxon>
        <taxon>Pleurotineae</taxon>
        <taxon>Pleurotaceae</taxon>
        <taxon>Pleurotus</taxon>
    </lineage>
</organism>
<dbReference type="Pfam" id="PF13805">
    <property type="entry name" value="Pil1"/>
    <property type="match status" value="1"/>
</dbReference>